<dbReference type="AlphaFoldDB" id="A0A2W2AC47"/>
<name>A0A2W2AC47_9BACT</name>
<dbReference type="RefSeq" id="WP_111000660.1">
    <property type="nucleotide sequence ID" value="NZ_QKTW01000026.1"/>
</dbReference>
<reference evidence="2 3" key="1">
    <citation type="submission" date="2018-06" db="EMBL/GenBank/DDBJ databases">
        <title>Mucibacter soli gen. nov., sp. nov., a new member of the family Chitinophagaceae producing mucin.</title>
        <authorList>
            <person name="Kim M.-K."/>
            <person name="Park S."/>
            <person name="Kim T.-S."/>
            <person name="Joung Y."/>
            <person name="Han J.-H."/>
            <person name="Kim S.B."/>
        </authorList>
    </citation>
    <scope>NUCLEOTIDE SEQUENCE [LARGE SCALE GENOMIC DNA]</scope>
    <source>
        <strain evidence="2 3">R1-15</strain>
    </source>
</reference>
<evidence type="ECO:0000313" key="2">
    <source>
        <dbReference type="EMBL" id="PZF71192.1"/>
    </source>
</evidence>
<comment type="caution">
    <text evidence="2">The sequence shown here is derived from an EMBL/GenBank/DDBJ whole genome shotgun (WGS) entry which is preliminary data.</text>
</comment>
<sequence>MSTTKWALDASHSEISFKVKHLMISSVTGHFKKFDANVETDGEDLTTAAISFSADVASVDTKNEQRDEHLKGDEFFDAANHPQLTFKGTKLEKVNDEDYVLNGDLTMRGVTKPVKLNVEFGGFAKDPWGNERAGFEINGKINRKDFGLTWHAVTEAGGLVVSDEVKIHAAVEFVKASAN</sequence>
<feature type="domain" description="Lipid/polyisoprenoid-binding YceI-like" evidence="1">
    <location>
        <begin position="5"/>
        <end position="174"/>
    </location>
</feature>
<dbReference type="PANTHER" id="PTHR34406">
    <property type="entry name" value="PROTEIN YCEI"/>
    <property type="match status" value="1"/>
</dbReference>
<gene>
    <name evidence="2" type="ORF">DN068_19655</name>
</gene>
<dbReference type="Gene3D" id="2.40.128.110">
    <property type="entry name" value="Lipid/polyisoprenoid-binding, YceI-like"/>
    <property type="match status" value="1"/>
</dbReference>
<keyword evidence="3" id="KW-1185">Reference proteome</keyword>
<dbReference type="PANTHER" id="PTHR34406:SF1">
    <property type="entry name" value="PROTEIN YCEI"/>
    <property type="match status" value="1"/>
</dbReference>
<organism evidence="2 3">
    <name type="scientific">Taibaiella soli</name>
    <dbReference type="NCBI Taxonomy" id="1649169"/>
    <lineage>
        <taxon>Bacteria</taxon>
        <taxon>Pseudomonadati</taxon>
        <taxon>Bacteroidota</taxon>
        <taxon>Chitinophagia</taxon>
        <taxon>Chitinophagales</taxon>
        <taxon>Chitinophagaceae</taxon>
        <taxon>Taibaiella</taxon>
    </lineage>
</organism>
<evidence type="ECO:0000313" key="3">
    <source>
        <dbReference type="Proteomes" id="UP000248745"/>
    </source>
</evidence>
<dbReference type="InterPro" id="IPR036761">
    <property type="entry name" value="TTHA0802/YceI-like_sf"/>
</dbReference>
<dbReference type="EMBL" id="QKTW01000026">
    <property type="protein sequence ID" value="PZF71192.1"/>
    <property type="molecule type" value="Genomic_DNA"/>
</dbReference>
<proteinExistence type="predicted"/>
<accession>A0A2W2AC47</accession>
<dbReference type="Proteomes" id="UP000248745">
    <property type="component" value="Unassembled WGS sequence"/>
</dbReference>
<evidence type="ECO:0000259" key="1">
    <source>
        <dbReference type="SMART" id="SM00867"/>
    </source>
</evidence>
<dbReference type="SMART" id="SM00867">
    <property type="entry name" value="YceI"/>
    <property type="match status" value="1"/>
</dbReference>
<dbReference type="OrthoDB" id="9811006at2"/>
<dbReference type="SUPFAM" id="SSF101874">
    <property type="entry name" value="YceI-like"/>
    <property type="match status" value="1"/>
</dbReference>
<dbReference type="InterPro" id="IPR007372">
    <property type="entry name" value="Lipid/polyisoprenoid-bd_YceI"/>
</dbReference>
<dbReference type="Pfam" id="PF04264">
    <property type="entry name" value="YceI"/>
    <property type="match status" value="1"/>
</dbReference>
<protein>
    <recommendedName>
        <fullName evidence="1">Lipid/polyisoprenoid-binding YceI-like domain-containing protein</fullName>
    </recommendedName>
</protein>